<keyword evidence="4 5" id="KW-0472">Membrane</keyword>
<dbReference type="EMBL" id="CP003989">
    <property type="protein sequence ID" value="AGA32768.1"/>
    <property type="molecule type" value="Genomic_DNA"/>
</dbReference>
<keyword evidence="3 5" id="KW-1133">Transmembrane helix</keyword>
<gene>
    <name evidence="6" type="ordered locus">TVNIR_1085</name>
</gene>
<feature type="transmembrane region" description="Helical" evidence="5">
    <location>
        <begin position="439"/>
        <end position="464"/>
    </location>
</feature>
<evidence type="ECO:0000313" key="7">
    <source>
        <dbReference type="Proteomes" id="UP000010809"/>
    </source>
</evidence>
<feature type="transmembrane region" description="Helical" evidence="5">
    <location>
        <begin position="601"/>
        <end position="628"/>
    </location>
</feature>
<organism evidence="6 7">
    <name type="scientific">Thioalkalivibrio nitratireducens (strain DSM 14787 / UNIQEM 213 / ALEN2)</name>
    <dbReference type="NCBI Taxonomy" id="1255043"/>
    <lineage>
        <taxon>Bacteria</taxon>
        <taxon>Pseudomonadati</taxon>
        <taxon>Pseudomonadota</taxon>
        <taxon>Gammaproteobacteria</taxon>
        <taxon>Chromatiales</taxon>
        <taxon>Ectothiorhodospiraceae</taxon>
        <taxon>Thioalkalivibrio</taxon>
    </lineage>
</organism>
<dbReference type="Pfam" id="PF10136">
    <property type="entry name" value="SpecificRecomb"/>
    <property type="match status" value="1"/>
</dbReference>
<dbReference type="PIRSF" id="PIRSF015380">
    <property type="entry name" value="Site-sp_rcmb"/>
    <property type="match status" value="1"/>
</dbReference>
<dbReference type="Gene3D" id="1.20.1080.10">
    <property type="entry name" value="Glycerol uptake facilitator protein"/>
    <property type="match status" value="1"/>
</dbReference>
<evidence type="ECO:0000256" key="5">
    <source>
        <dbReference type="SAM" id="Phobius"/>
    </source>
</evidence>
<evidence type="ECO:0000256" key="4">
    <source>
        <dbReference type="ARBA" id="ARBA00023136"/>
    </source>
</evidence>
<dbReference type="HOGENOM" id="CLU_023672_0_0_6"/>
<accession>L0DUS2</accession>
<dbReference type="eggNOG" id="COG4389">
    <property type="taxonomic scope" value="Bacteria"/>
</dbReference>
<feature type="transmembrane region" description="Helical" evidence="5">
    <location>
        <begin position="484"/>
        <end position="509"/>
    </location>
</feature>
<proteinExistence type="predicted"/>
<dbReference type="PATRIC" id="fig|1255043.3.peg.1092"/>
<evidence type="ECO:0000313" key="6">
    <source>
        <dbReference type="EMBL" id="AGA32768.1"/>
    </source>
</evidence>
<dbReference type="KEGG" id="tni:TVNIR_1085"/>
<sequence length="676" mass="75815">MDTTTADSVLARLADDEGRDLADTLRLLVDWLRPAPHQRHLAAPVIARIEELVVALRADPGRRQVLRERLEQGLESARHLTLYTGIGLFSRRGFLRELVERMYERVNPRPMERRDLKDVLAYVFHQPSDADWVSALPDDAWWRLFEALGCGAEEHPVVLQRARDEILYALEMLSMWIAAEELEPELLRLDPSIAERNSAFVAQQRELGRFIEAYRAWLTDPSLARHDDRHARVLLDQCREQIARLRRRAVTRGSSVSLTHLLERLDQTLARIERLLDMLDPSDPTAARSAWATLFRELVAANTRRYSVRTLWQENIGLLSRSVTQRASETGEHYITQNRAEYLEMFRSGAGAGLIIALMALIKIQVEALDLAAGAQTFWVSMNYGLGFVLIHILHFTVATKQPAMTAARLAAAIEESDRGTASPAKLADLLIQVGRSQFIAVLGNVSIALPVAVLVGWLYALALGSPVLTPQGVEYQLHQLSPVAGLALFHAAIAGVWLFVAGLISGFFDNRCAYLELPDRLRGHPLLRRLLSERRRDRLANFVAHNYGALFGNFLFGVLLGVTGYIGYLLSLPLDIRHVAFASANLGYATAVQMPGVFEWLFYLVLVLLIGAVNLWVSFGLALYVALKARGTRIGALDRVLKAYARRIRERPREFLLPPAQVREASDASGKDRQD</sequence>
<protein>
    <submittedName>
        <fullName evidence="6">Site-specific recombinase</fullName>
    </submittedName>
</protein>
<dbReference type="InterPro" id="IPR023271">
    <property type="entry name" value="Aquaporin-like"/>
</dbReference>
<feature type="transmembrane region" description="Helical" evidence="5">
    <location>
        <begin position="545"/>
        <end position="569"/>
    </location>
</feature>
<dbReference type="OrthoDB" id="5688397at2"/>
<dbReference type="GO" id="GO:0016020">
    <property type="term" value="C:membrane"/>
    <property type="evidence" value="ECO:0007669"/>
    <property type="project" value="UniProtKB-SubCell"/>
</dbReference>
<dbReference type="STRING" id="1255043.TVNIR_1085"/>
<feature type="transmembrane region" description="Helical" evidence="5">
    <location>
        <begin position="378"/>
        <end position="399"/>
    </location>
</feature>
<keyword evidence="2 5" id="KW-0812">Transmembrane</keyword>
<dbReference type="RefSeq" id="WP_015257907.1">
    <property type="nucleotide sequence ID" value="NC_019902.2"/>
</dbReference>
<reference evidence="6" key="1">
    <citation type="submission" date="2015-12" db="EMBL/GenBank/DDBJ databases">
        <authorList>
            <person name="Tikhonova T.V."/>
            <person name="Pavlov A.R."/>
            <person name="Beletsky A.V."/>
            <person name="Mardanov A.V."/>
            <person name="Sorokin D.Y."/>
            <person name="Ravin N.V."/>
            <person name="Popov V.O."/>
        </authorList>
    </citation>
    <scope>NUCLEOTIDE SEQUENCE</scope>
    <source>
        <strain evidence="6">DSM 14787</strain>
    </source>
</reference>
<name>L0DUS2_THIND</name>
<dbReference type="Proteomes" id="UP000010809">
    <property type="component" value="Chromosome"/>
</dbReference>
<evidence type="ECO:0000256" key="3">
    <source>
        <dbReference type="ARBA" id="ARBA00022989"/>
    </source>
</evidence>
<dbReference type="InterPro" id="IPR011385">
    <property type="entry name" value="Site-sp_rcmbase"/>
</dbReference>
<evidence type="ECO:0000256" key="1">
    <source>
        <dbReference type="ARBA" id="ARBA00004141"/>
    </source>
</evidence>
<comment type="subcellular location">
    <subcellularLocation>
        <location evidence="1">Membrane</location>
        <topology evidence="1">Multi-pass membrane protein</topology>
    </subcellularLocation>
</comment>
<keyword evidence="7" id="KW-1185">Reference proteome</keyword>
<feature type="transmembrane region" description="Helical" evidence="5">
    <location>
        <begin position="345"/>
        <end position="366"/>
    </location>
</feature>
<evidence type="ECO:0000256" key="2">
    <source>
        <dbReference type="ARBA" id="ARBA00022692"/>
    </source>
</evidence>
<dbReference type="AlphaFoldDB" id="L0DUS2"/>